<keyword evidence="2" id="KW-1133">Transmembrane helix</keyword>
<proteinExistence type="predicted"/>
<name>F3L588_9GAMM</name>
<reference evidence="3 4" key="1">
    <citation type="journal article" date="2011" name="J. Bacteriol.">
        <title>Genome sequence of strain IMCC3088, a proteorhodopsin-containing marine bacterium belonging to the OM60/NOR5 clade.</title>
        <authorList>
            <person name="Jang Y."/>
            <person name="Oh H.M."/>
            <person name="Kang I."/>
            <person name="Lee K."/>
            <person name="Yang S.J."/>
            <person name="Cho J.C."/>
        </authorList>
    </citation>
    <scope>NUCLEOTIDE SEQUENCE [LARGE SCALE GENOMIC DNA]</scope>
    <source>
        <strain evidence="3 4">IMCC3088</strain>
    </source>
</reference>
<feature type="region of interest" description="Disordered" evidence="1">
    <location>
        <begin position="1"/>
        <end position="60"/>
    </location>
</feature>
<protein>
    <submittedName>
        <fullName evidence="3">Uncharacterized protein</fullName>
    </submittedName>
</protein>
<evidence type="ECO:0000256" key="1">
    <source>
        <dbReference type="SAM" id="MobiDB-lite"/>
    </source>
</evidence>
<dbReference type="AlphaFoldDB" id="F3L588"/>
<feature type="region of interest" description="Disordered" evidence="1">
    <location>
        <begin position="272"/>
        <end position="302"/>
    </location>
</feature>
<evidence type="ECO:0000256" key="2">
    <source>
        <dbReference type="SAM" id="Phobius"/>
    </source>
</evidence>
<keyword evidence="2" id="KW-0472">Membrane</keyword>
<keyword evidence="4" id="KW-1185">Reference proteome</keyword>
<dbReference type="EMBL" id="AEIG01000100">
    <property type="protein sequence ID" value="EGG28502.1"/>
    <property type="molecule type" value="Genomic_DNA"/>
</dbReference>
<organism evidence="3 4">
    <name type="scientific">Aequoribacter fuscus</name>
    <dbReference type="NCBI Taxonomy" id="2518989"/>
    <lineage>
        <taxon>Bacteria</taxon>
        <taxon>Pseudomonadati</taxon>
        <taxon>Pseudomonadota</taxon>
        <taxon>Gammaproteobacteria</taxon>
        <taxon>Cellvibrionales</taxon>
        <taxon>Halieaceae</taxon>
        <taxon>Aequoribacter</taxon>
    </lineage>
</organism>
<dbReference type="STRING" id="2518989.IMCC3088_19"/>
<dbReference type="Proteomes" id="UP000005615">
    <property type="component" value="Unassembled WGS sequence"/>
</dbReference>
<accession>F3L588</accession>
<comment type="caution">
    <text evidence="3">The sequence shown here is derived from an EMBL/GenBank/DDBJ whole genome shotgun (WGS) entry which is preliminary data.</text>
</comment>
<feature type="transmembrane region" description="Helical" evidence="2">
    <location>
        <begin position="101"/>
        <end position="120"/>
    </location>
</feature>
<evidence type="ECO:0000313" key="3">
    <source>
        <dbReference type="EMBL" id="EGG28502.1"/>
    </source>
</evidence>
<evidence type="ECO:0000313" key="4">
    <source>
        <dbReference type="Proteomes" id="UP000005615"/>
    </source>
</evidence>
<dbReference type="OrthoDB" id="5735366at2"/>
<keyword evidence="2" id="KW-0812">Transmembrane</keyword>
<sequence>MSDEKNQDVDEPAGTSDGVAARVVREESGSSERGGLRTGGDTDTSFLRSEKDTAPGARVRNSEFPEFDRVHFESLILDRLAPVIKHIENQTMRQQMIAQRVGYGAIMVIILTGILLFVAAGRLAGEVGNLESATLAISKRIVNMNSALESFARFEQGLGMLDEGQASILRQLDATAENLRLSQEDFSGQLLTATTSLANQTQDTTELDALLNQVSELKEQVASTQRDIDQFKPTINSLNALRSDVAALVDIEKSNLRQLLARQIELETAKLAEEEASEPTGPSYSPEIIVFTPEQESTTRVQ</sequence>
<dbReference type="RefSeq" id="WP_009577013.1">
    <property type="nucleotide sequence ID" value="NZ_AEIG01000100.1"/>
</dbReference>
<gene>
    <name evidence="3" type="ORF">IMCC3088_19</name>
</gene>